<gene>
    <name evidence="4" type="ORF">CTAYLR_004969</name>
</gene>
<dbReference type="Proteomes" id="UP001230188">
    <property type="component" value="Unassembled WGS sequence"/>
</dbReference>
<proteinExistence type="predicted"/>
<dbReference type="PANTHER" id="PTHR36971:SF3">
    <property type="entry name" value="C3H1-TYPE DOMAIN-CONTAINING PROTEIN"/>
    <property type="match status" value="1"/>
</dbReference>
<dbReference type="SUPFAM" id="SSF48230">
    <property type="entry name" value="Chondroitin AC/alginate lyase"/>
    <property type="match status" value="1"/>
</dbReference>
<name>A0AAD7UR69_9STRA</name>
<comment type="caution">
    <text evidence="4">The sequence shown here is derived from an EMBL/GenBank/DDBJ whole genome shotgun (WGS) entry which is preliminary data.</text>
</comment>
<keyword evidence="2" id="KW-0456">Lyase</keyword>
<dbReference type="AlphaFoldDB" id="A0AAD7UR69"/>
<organism evidence="4 5">
    <name type="scientific">Chrysophaeum taylorii</name>
    <dbReference type="NCBI Taxonomy" id="2483200"/>
    <lineage>
        <taxon>Eukaryota</taxon>
        <taxon>Sar</taxon>
        <taxon>Stramenopiles</taxon>
        <taxon>Ochrophyta</taxon>
        <taxon>Pelagophyceae</taxon>
        <taxon>Pelagomonadales</taxon>
        <taxon>Pelagomonadaceae</taxon>
        <taxon>Chrysophaeum</taxon>
    </lineage>
</organism>
<evidence type="ECO:0000259" key="3">
    <source>
        <dbReference type="Pfam" id="PF05426"/>
    </source>
</evidence>
<dbReference type="Pfam" id="PF05426">
    <property type="entry name" value="Alginate_lyase"/>
    <property type="match status" value="1"/>
</dbReference>
<evidence type="ECO:0000313" key="5">
    <source>
        <dbReference type="Proteomes" id="UP001230188"/>
    </source>
</evidence>
<reference evidence="4" key="1">
    <citation type="submission" date="2023-01" db="EMBL/GenBank/DDBJ databases">
        <title>Metagenome sequencing of chrysophaentin producing Chrysophaeum taylorii.</title>
        <authorList>
            <person name="Davison J."/>
            <person name="Bewley C."/>
        </authorList>
    </citation>
    <scope>NUCLEOTIDE SEQUENCE</scope>
    <source>
        <strain evidence="4">NIES-1699</strain>
    </source>
</reference>
<evidence type="ECO:0000313" key="4">
    <source>
        <dbReference type="EMBL" id="KAJ8614589.1"/>
    </source>
</evidence>
<feature type="domain" description="Alginate lyase" evidence="3">
    <location>
        <begin position="809"/>
        <end position="1015"/>
    </location>
</feature>
<protein>
    <recommendedName>
        <fullName evidence="3">Alginate lyase domain-containing protein</fullName>
    </recommendedName>
</protein>
<dbReference type="PANTHER" id="PTHR36971">
    <property type="entry name" value="UNNAMED PRODUCT"/>
    <property type="match status" value="1"/>
</dbReference>
<keyword evidence="5" id="KW-1185">Reference proteome</keyword>
<dbReference type="Gene3D" id="1.50.10.100">
    <property type="entry name" value="Chondroitin AC/alginate lyase"/>
    <property type="match status" value="1"/>
</dbReference>
<dbReference type="InterPro" id="IPR008929">
    <property type="entry name" value="Chondroitin_lyas"/>
</dbReference>
<dbReference type="EMBL" id="JAQMWT010000002">
    <property type="protein sequence ID" value="KAJ8614589.1"/>
    <property type="molecule type" value="Genomic_DNA"/>
</dbReference>
<dbReference type="GO" id="GO:0016829">
    <property type="term" value="F:lyase activity"/>
    <property type="evidence" value="ECO:0007669"/>
    <property type="project" value="UniProtKB-KW"/>
</dbReference>
<accession>A0AAD7UR69</accession>
<evidence type="ECO:0000256" key="1">
    <source>
        <dbReference type="ARBA" id="ARBA00022729"/>
    </source>
</evidence>
<sequence length="1138" mass="128506">MRRAPRPGRFERVALCKFWARGACEGCAYRHSFANGEERAWAAAWKPPENENHGGEKHAARHAVFGKWIAETFPAGVTKILDVAGGNGGLAWELQVVYGFEATTLDARILKPWCRRRRKILRKCQTAAPEKIQGMFGDEVILATEPDLVVGLHPDEATEAIVDAALKYGLPFAVVPCCVFAELFPARRGVSSYSKFCDYLQAKDPRHIKVDLLNIDGKRKVLYRLPGTYPPVPDLSLALPRDPAYRPHTAEEIRAVAAKVADVQLRSGQLSSYKALALMRSTWPLGAARDADKAPSRTIGLYRIIGNPLPPRHDVHQLHDNLRYLLEKEPALRRARKVFVLNRLNASLEKEVRRIVASYGHDALTIPFDLDEYRPHQMEDTYGLRPDDWGDLMHPKFNQMNANLYLMNNNGARNAALRHGIRNGWRWTMPFDGNCFFTTEQWEEVLDELDAGERRGAKYAAVPMVRTRVIDHQTDDEAPPGLSASAGPGEHQIAFHASAGLRFDPTVPYGHRPKVSMLWKLGIPGAWDAWNHDTVFRAEGACYYLGAERKVKAPSICSRTLPALDDAASKDTFASRAVVYRLPDSWPHAASSRGSSATKFSAAAAAANATASGESYDDKKKRRGLRDEAIMHKISETDTRSPPAAAGAREFVKPVFFNVFSMEAMRRECLVHKAERGERVSRWRPVRPERGVVDQHHCAQMDALARLADWKLKNRPMAVVDKAAYLRKTQRARGKEAPRAPRNATRHHFQNIGPYDWRLGELPPDVDLKRLQLMPHRRHVKTTTPSSSIFLDETFRREHASEFVKWEGHVRPDGRLWGPGSQAFDRTRAYEMMSNVTMFALAHFYTGHAKYSEKAARLVRTWFLDPATRMEPTMAFAHWSRPSNNMYGVIQLKDLAFALDALALVERSHAWTSTDAAEMRDWCRTYLADLGSSHERAAKTNHGWWFLVQYAAVARCAGAPLAIAPRVRELIRDPAYHREDGVMPHEMTRTRALHNHFFTSYALVLAWRALQNSGDAETSRILATSLESTVRLLNSAVTNATVARMLRLDDSAIFRQRRYRNGALGTLAREYAAPLCQWAFDLHFGETLDMCKRTAPVVPSQDPRLPPLPSVDLEKYYWPPLLPTAPHTGVFPFMNLMW</sequence>
<dbReference type="InterPro" id="IPR008397">
    <property type="entry name" value="Alginate_lyase_dom"/>
</dbReference>
<keyword evidence="1" id="KW-0732">Signal</keyword>
<evidence type="ECO:0000256" key="2">
    <source>
        <dbReference type="ARBA" id="ARBA00023239"/>
    </source>
</evidence>